<dbReference type="InterPro" id="IPR005428">
    <property type="entry name" value="CD36/SCARB1/SNMP1"/>
</dbReference>
<evidence type="ECO:0000256" key="30">
    <source>
        <dbReference type="ARBA" id="ARBA00032188"/>
    </source>
</evidence>
<evidence type="ECO:0000256" key="6">
    <source>
        <dbReference type="ARBA" id="ARBA00004221"/>
    </source>
</evidence>
<dbReference type="Proteomes" id="UP001176940">
    <property type="component" value="Unassembled WGS sequence"/>
</dbReference>
<keyword evidence="12" id="KW-0813">Transport</keyword>
<keyword evidence="21" id="KW-0472">Membrane</keyword>
<keyword evidence="20" id="KW-0445">Lipid transport</keyword>
<sequence length="239" mass="26623">MFCNVNRSIYGEFEKEYTLKGIKLYRFVVPATALASPYDNPDNHCYCTDKVISRNCNASGVLDLRAKKPVFLSLPHFLFASDFILESLDGINRNVEEHKTFVDVEPITGFTMHFAKRLQVNIFFNRTSQIDILANLQSEFVFPVVWLNETAMIGDDTANTFKSKVATPMNALKIHGNQGKDRVTKRSPALSYPMFTLVTGIVGRWRAVCVTALQRPNSDAAAIRVVVGIAAASLNVKGP</sequence>
<dbReference type="PRINTS" id="PR01609">
    <property type="entry name" value="CD36FAMILY"/>
</dbReference>
<keyword evidence="23" id="KW-1015">Disulfide bond</keyword>
<organism evidence="32 33">
    <name type="scientific">Ranitomeya imitator</name>
    <name type="common">mimic poison frog</name>
    <dbReference type="NCBI Taxonomy" id="111125"/>
    <lineage>
        <taxon>Eukaryota</taxon>
        <taxon>Metazoa</taxon>
        <taxon>Chordata</taxon>
        <taxon>Craniata</taxon>
        <taxon>Vertebrata</taxon>
        <taxon>Euteleostomi</taxon>
        <taxon>Amphibia</taxon>
        <taxon>Batrachia</taxon>
        <taxon>Anura</taxon>
        <taxon>Neobatrachia</taxon>
        <taxon>Hyloidea</taxon>
        <taxon>Dendrobatidae</taxon>
        <taxon>Dendrobatinae</taxon>
        <taxon>Ranitomeya</taxon>
    </lineage>
</organism>
<evidence type="ECO:0000256" key="31">
    <source>
        <dbReference type="ARBA" id="ARBA00032780"/>
    </source>
</evidence>
<evidence type="ECO:0000256" key="29">
    <source>
        <dbReference type="ARBA" id="ARBA00031821"/>
    </source>
</evidence>
<evidence type="ECO:0000256" key="11">
    <source>
        <dbReference type="ARBA" id="ARBA00020772"/>
    </source>
</evidence>
<keyword evidence="24" id="KW-0675">Receptor</keyword>
<accession>A0ABN9MH00</accession>
<evidence type="ECO:0000256" key="4">
    <source>
        <dbReference type="ARBA" id="ARBA00000996"/>
    </source>
</evidence>
<evidence type="ECO:0000256" key="13">
    <source>
        <dbReference type="ARBA" id="ARBA00022475"/>
    </source>
</evidence>
<keyword evidence="14" id="KW-1017">Isopeptide bond</keyword>
<name>A0ABN9MH00_9NEOB</name>
<proteinExistence type="inferred from homology"/>
<evidence type="ECO:0000256" key="1">
    <source>
        <dbReference type="ARBA" id="ARBA00000542"/>
    </source>
</evidence>
<keyword evidence="26" id="KW-0449">Lipoprotein</keyword>
<keyword evidence="16" id="KW-0832">Ubl conjugation</keyword>
<dbReference type="PANTHER" id="PTHR11923">
    <property type="entry name" value="SCAVENGER RECEPTOR CLASS B TYPE-1 SR-B1"/>
    <property type="match status" value="1"/>
</dbReference>
<evidence type="ECO:0000256" key="14">
    <source>
        <dbReference type="ARBA" id="ARBA00022499"/>
    </source>
</evidence>
<evidence type="ECO:0000256" key="28">
    <source>
        <dbReference type="ARBA" id="ARBA00029966"/>
    </source>
</evidence>
<evidence type="ECO:0000256" key="15">
    <source>
        <dbReference type="ARBA" id="ARBA00022692"/>
    </source>
</evidence>
<comment type="catalytic activity">
    <reaction evidence="3">
        <text>hexadecanoate(out) = hexadecanoate(in)</text>
        <dbReference type="Rhea" id="RHEA:45256"/>
        <dbReference type="ChEBI" id="CHEBI:7896"/>
    </reaction>
    <physiologicalReaction direction="left-to-right" evidence="3">
        <dbReference type="Rhea" id="RHEA:45257"/>
    </physiologicalReaction>
</comment>
<evidence type="ECO:0000256" key="23">
    <source>
        <dbReference type="ARBA" id="ARBA00023157"/>
    </source>
</evidence>
<evidence type="ECO:0000256" key="2">
    <source>
        <dbReference type="ARBA" id="ARBA00000626"/>
    </source>
</evidence>
<protein>
    <recommendedName>
        <fullName evidence="11">Platelet glycoprotein 4</fullName>
    </recommendedName>
    <alternativeName>
        <fullName evidence="31">Glycoprotein IIIb</fullName>
    </alternativeName>
    <alternativeName>
        <fullName evidence="29">PAS IV</fullName>
    </alternativeName>
    <alternativeName>
        <fullName evidence="30">PAS-4</fullName>
    </alternativeName>
    <alternativeName>
        <fullName evidence="28">Platelet glycoprotein IV</fullName>
    </alternativeName>
</protein>
<evidence type="ECO:0000256" key="17">
    <source>
        <dbReference type="ARBA" id="ARBA00022889"/>
    </source>
</evidence>
<comment type="caution">
    <text evidence="32">The sequence shown here is derived from an EMBL/GenBank/DDBJ whole genome shotgun (WGS) entry which is preliminary data.</text>
</comment>
<evidence type="ECO:0000256" key="20">
    <source>
        <dbReference type="ARBA" id="ARBA00023055"/>
    </source>
</evidence>
<keyword evidence="25" id="KW-0325">Glycoprotein</keyword>
<evidence type="ECO:0000256" key="7">
    <source>
        <dbReference type="ARBA" id="ARBA00004285"/>
    </source>
</evidence>
<comment type="catalytic activity">
    <reaction evidence="1">
        <text>(9Z,12Z)-octadecadienoate(out) = (9Z,12Z)-octadecadienoate(in)</text>
        <dbReference type="Rhea" id="RHEA:45264"/>
        <dbReference type="ChEBI" id="CHEBI:30245"/>
    </reaction>
    <physiologicalReaction direction="left-to-right" evidence="1">
        <dbReference type="Rhea" id="RHEA:45265"/>
    </physiologicalReaction>
</comment>
<evidence type="ECO:0000256" key="21">
    <source>
        <dbReference type="ARBA" id="ARBA00023136"/>
    </source>
</evidence>
<evidence type="ECO:0000313" key="32">
    <source>
        <dbReference type="EMBL" id="CAJ0965569.1"/>
    </source>
</evidence>
<evidence type="ECO:0000256" key="19">
    <source>
        <dbReference type="ARBA" id="ARBA00023034"/>
    </source>
</evidence>
<keyword evidence="13" id="KW-1003">Cell membrane</keyword>
<reference evidence="32" key="1">
    <citation type="submission" date="2023-07" db="EMBL/GenBank/DDBJ databases">
        <authorList>
            <person name="Stuckert A."/>
        </authorList>
    </citation>
    <scope>NUCLEOTIDE SEQUENCE</scope>
</reference>
<comment type="catalytic activity">
    <reaction evidence="27">
        <text>tetracosanoate(out) = tetracosanoate(in)</text>
        <dbReference type="Rhea" id="RHEA:45260"/>
        <dbReference type="ChEBI" id="CHEBI:31014"/>
    </reaction>
    <physiologicalReaction direction="left-to-right" evidence="27">
        <dbReference type="Rhea" id="RHEA:45261"/>
    </physiologicalReaction>
</comment>
<evidence type="ECO:0000256" key="22">
    <source>
        <dbReference type="ARBA" id="ARBA00023139"/>
    </source>
</evidence>
<dbReference type="PRINTS" id="PR01610">
    <property type="entry name" value="CD36ANTIGEN"/>
</dbReference>
<dbReference type="InterPro" id="IPR002159">
    <property type="entry name" value="CD36_fam"/>
</dbReference>
<dbReference type="Pfam" id="PF01130">
    <property type="entry name" value="CD36"/>
    <property type="match status" value="1"/>
</dbReference>
<evidence type="ECO:0000256" key="12">
    <source>
        <dbReference type="ARBA" id="ARBA00022448"/>
    </source>
</evidence>
<comment type="subcellular location">
    <subcellularLocation>
        <location evidence="6">Apical cell membrane</location>
    </subcellularLocation>
    <subcellularLocation>
        <location evidence="9">Cell membrane</location>
        <topology evidence="9">Multi-pass membrane protein</topology>
    </subcellularLocation>
    <subcellularLocation>
        <location evidence="8">Golgi apparatus</location>
    </subcellularLocation>
    <subcellularLocation>
        <location evidence="7">Membrane raft</location>
    </subcellularLocation>
</comment>
<evidence type="ECO:0000256" key="16">
    <source>
        <dbReference type="ARBA" id="ARBA00022843"/>
    </source>
</evidence>
<keyword evidence="18" id="KW-1133">Transmembrane helix</keyword>
<keyword evidence="19" id="KW-0333">Golgi apparatus</keyword>
<keyword evidence="33" id="KW-1185">Reference proteome</keyword>
<evidence type="ECO:0000256" key="26">
    <source>
        <dbReference type="ARBA" id="ARBA00023288"/>
    </source>
</evidence>
<keyword evidence="15" id="KW-0812">Transmembrane</keyword>
<evidence type="ECO:0000256" key="25">
    <source>
        <dbReference type="ARBA" id="ARBA00023180"/>
    </source>
</evidence>
<comment type="catalytic activity">
    <reaction evidence="5">
        <text>butanoate(out) = butanoate(in)</text>
        <dbReference type="Rhea" id="RHEA:45248"/>
        <dbReference type="ChEBI" id="CHEBI:17968"/>
    </reaction>
    <physiologicalReaction direction="left-to-right" evidence="5">
        <dbReference type="Rhea" id="RHEA:45249"/>
    </physiologicalReaction>
</comment>
<dbReference type="PANTHER" id="PTHR11923:SF12">
    <property type="entry name" value="PLATELET GLYCOPROTEIN 4"/>
    <property type="match status" value="1"/>
</dbReference>
<comment type="catalytic activity">
    <reaction evidence="2">
        <text>(9Z)-octadecenoate(out) = (9Z)-octadecenoate(in)</text>
        <dbReference type="Rhea" id="RHEA:33655"/>
        <dbReference type="ChEBI" id="CHEBI:30823"/>
    </reaction>
    <physiologicalReaction direction="left-to-right" evidence="2">
        <dbReference type="Rhea" id="RHEA:33656"/>
    </physiologicalReaction>
</comment>
<dbReference type="EMBL" id="CAUEEQ010068347">
    <property type="protein sequence ID" value="CAJ0965569.1"/>
    <property type="molecule type" value="Genomic_DNA"/>
</dbReference>
<keyword evidence="17" id="KW-0130">Cell adhesion</keyword>
<evidence type="ECO:0000256" key="3">
    <source>
        <dbReference type="ARBA" id="ARBA00000934"/>
    </source>
</evidence>
<comment type="catalytic activity">
    <reaction evidence="4">
        <text>tetradecanoate(out) = tetradecanoate(in)</text>
        <dbReference type="Rhea" id="RHEA:45252"/>
        <dbReference type="ChEBI" id="CHEBI:30807"/>
    </reaction>
    <physiologicalReaction direction="left-to-right" evidence="4">
        <dbReference type="Rhea" id="RHEA:45253"/>
    </physiologicalReaction>
</comment>
<evidence type="ECO:0000256" key="5">
    <source>
        <dbReference type="ARBA" id="ARBA00001892"/>
    </source>
</evidence>
<evidence type="ECO:0000256" key="18">
    <source>
        <dbReference type="ARBA" id="ARBA00022989"/>
    </source>
</evidence>
<evidence type="ECO:0000313" key="33">
    <source>
        <dbReference type="Proteomes" id="UP001176940"/>
    </source>
</evidence>
<evidence type="ECO:0000256" key="10">
    <source>
        <dbReference type="ARBA" id="ARBA00010532"/>
    </source>
</evidence>
<evidence type="ECO:0000256" key="27">
    <source>
        <dbReference type="ARBA" id="ARBA00023949"/>
    </source>
</evidence>
<evidence type="ECO:0000256" key="9">
    <source>
        <dbReference type="ARBA" id="ARBA00004651"/>
    </source>
</evidence>
<evidence type="ECO:0000256" key="24">
    <source>
        <dbReference type="ARBA" id="ARBA00023170"/>
    </source>
</evidence>
<keyword evidence="22" id="KW-0564">Palmitate</keyword>
<comment type="similarity">
    <text evidence="10">Belongs to the CD36 family.</text>
</comment>
<gene>
    <name evidence="32" type="ORF">RIMI_LOCUS20424078</name>
</gene>
<evidence type="ECO:0000256" key="8">
    <source>
        <dbReference type="ARBA" id="ARBA00004555"/>
    </source>
</evidence>